<feature type="chain" id="PRO_5005732328" evidence="6">
    <location>
        <begin position="20"/>
        <end position="568"/>
    </location>
</feature>
<dbReference type="PANTHER" id="PTHR11575">
    <property type="entry name" value="5'-NUCLEOTIDASE-RELATED"/>
    <property type="match status" value="1"/>
</dbReference>
<feature type="signal peptide" evidence="6">
    <location>
        <begin position="1"/>
        <end position="19"/>
    </location>
</feature>
<dbReference type="EMBL" id="LGSR01000022">
    <property type="protein sequence ID" value="KOS17601.1"/>
    <property type="molecule type" value="Genomic_DNA"/>
</dbReference>
<evidence type="ECO:0000259" key="7">
    <source>
        <dbReference type="Pfam" id="PF00149"/>
    </source>
</evidence>
<evidence type="ECO:0000256" key="1">
    <source>
        <dbReference type="ARBA" id="ARBA00006654"/>
    </source>
</evidence>
<dbReference type="CDD" id="cd07409">
    <property type="entry name" value="MPP_CD73_N"/>
    <property type="match status" value="1"/>
</dbReference>
<dbReference type="Gene3D" id="3.60.21.10">
    <property type="match status" value="1"/>
</dbReference>
<keyword evidence="10" id="KW-1185">Reference proteome</keyword>
<proteinExistence type="inferred from homology"/>
<evidence type="ECO:0000259" key="8">
    <source>
        <dbReference type="Pfam" id="PF02872"/>
    </source>
</evidence>
<accession>A0A0M8N141</accession>
<keyword evidence="3 6" id="KW-0732">Signal</keyword>
<protein>
    <submittedName>
        <fullName evidence="9">Protein 5NUC</fullName>
    </submittedName>
</protein>
<dbReference type="PROSITE" id="PS51257">
    <property type="entry name" value="PROKAR_LIPOPROTEIN"/>
    <property type="match status" value="1"/>
</dbReference>
<organism evidence="9 10">
    <name type="scientific">Escovopsis weberi</name>
    <dbReference type="NCBI Taxonomy" id="150374"/>
    <lineage>
        <taxon>Eukaryota</taxon>
        <taxon>Fungi</taxon>
        <taxon>Dikarya</taxon>
        <taxon>Ascomycota</taxon>
        <taxon>Pezizomycotina</taxon>
        <taxon>Sordariomycetes</taxon>
        <taxon>Hypocreomycetidae</taxon>
        <taxon>Hypocreales</taxon>
        <taxon>Hypocreaceae</taxon>
        <taxon>Escovopsis</taxon>
    </lineage>
</organism>
<dbReference type="Proteomes" id="UP000053831">
    <property type="component" value="Unassembled WGS sequence"/>
</dbReference>
<dbReference type="SUPFAM" id="SSF55816">
    <property type="entry name" value="5'-nucleotidase (syn. UDP-sugar hydrolase), C-terminal domain"/>
    <property type="match status" value="1"/>
</dbReference>
<sequence length="568" mass="61467">MKVIAALVAAAAAASCVSAAAFPPEDVLYSKRFQHRFLGSKGAPRKRVDDIPRDDDVTISFFHVNDVHAHLDQFSPSGSDCNEPGEGCYGGYARIKTQVDRLRAEHPNHLWLNAGDEFQGTMFFSFYGWEKIAATINQLGFDAMTLGNHEWDRADEQLGVFLKNLTVPIVSCNVRSRYKDLNETIRPYHIFPEHGIAVIGATTPDTLHTSHVGDLTRFLDPVEEIQRAIYEIRNTTGLRRIVALTHIGYDADQDLAARTEGLSLIVGGHSHTLLGDMPAAGGKYPTIVEDLAGNEVFIVTSFRWGEYIGSIDVTFGADGRALRYRGAPIRMDGSVAPDPALQAQVDEWRKPFDGFAREVIGSTRNALDQAACKTDDCLLGQVMADAMMDYAAGLASAGAGAGADAGDARPPALALINGGGVRAPIAAGNITRGQVVDAFPFGNAVARRDFLGADLRRIFEGAVSRVSQFNGMPVLSALQVSREVAVKYRPGRPAGSRLASVAIGGEPLDDVRAYRVVTVDFVASGGDNLVPKSTDFDSLETLDEVLTRFIQTHSPLENALERRLARLE</sequence>
<reference evidence="9 10" key="1">
    <citation type="submission" date="2015-07" db="EMBL/GenBank/DDBJ databases">
        <title>The genome of the fungus Escovopsis weberi, a specialized disease agent of ant agriculture.</title>
        <authorList>
            <person name="de Man T.J."/>
            <person name="Stajich J.E."/>
            <person name="Kubicek C.P."/>
            <person name="Chenthamara K."/>
            <person name="Atanasova L."/>
            <person name="Druzhinina I.S."/>
            <person name="Birnbaum S."/>
            <person name="Barribeau S.M."/>
            <person name="Teiling C."/>
            <person name="Suen G."/>
            <person name="Currie C."/>
            <person name="Gerardo N.M."/>
        </authorList>
    </citation>
    <scope>NUCLEOTIDE SEQUENCE [LARGE SCALE GENOMIC DNA]</scope>
</reference>
<name>A0A0M8N141_ESCWE</name>
<keyword evidence="2" id="KW-0479">Metal-binding</keyword>
<dbReference type="GO" id="GO:0009166">
    <property type="term" value="P:nucleotide catabolic process"/>
    <property type="evidence" value="ECO:0007669"/>
    <property type="project" value="InterPro"/>
</dbReference>
<evidence type="ECO:0000313" key="9">
    <source>
        <dbReference type="EMBL" id="KOS17601.1"/>
    </source>
</evidence>
<dbReference type="InterPro" id="IPR029052">
    <property type="entry name" value="Metallo-depent_PP-like"/>
</dbReference>
<dbReference type="Pfam" id="PF02872">
    <property type="entry name" value="5_nucleotid_C"/>
    <property type="match status" value="1"/>
</dbReference>
<evidence type="ECO:0000256" key="4">
    <source>
        <dbReference type="ARBA" id="ARBA00022741"/>
    </source>
</evidence>
<dbReference type="GO" id="GO:0016787">
    <property type="term" value="F:hydrolase activity"/>
    <property type="evidence" value="ECO:0007669"/>
    <property type="project" value="UniProtKB-KW"/>
</dbReference>
<dbReference type="InterPro" id="IPR008334">
    <property type="entry name" value="5'-Nucleotdase_C"/>
</dbReference>
<dbReference type="OrthoDB" id="7722975at2759"/>
<dbReference type="STRING" id="150374.A0A0M8N141"/>
<evidence type="ECO:0000256" key="3">
    <source>
        <dbReference type="ARBA" id="ARBA00022729"/>
    </source>
</evidence>
<feature type="domain" description="Calcineurin-like phosphoesterase" evidence="7">
    <location>
        <begin position="60"/>
        <end position="272"/>
    </location>
</feature>
<comment type="similarity">
    <text evidence="1 6">Belongs to the 5'-nucleotidase family.</text>
</comment>
<comment type="caution">
    <text evidence="9">The sequence shown here is derived from an EMBL/GenBank/DDBJ whole genome shotgun (WGS) entry which is preliminary data.</text>
</comment>
<evidence type="ECO:0000256" key="5">
    <source>
        <dbReference type="ARBA" id="ARBA00022801"/>
    </source>
</evidence>
<keyword evidence="5 6" id="KW-0378">Hydrolase</keyword>
<evidence type="ECO:0000256" key="2">
    <source>
        <dbReference type="ARBA" id="ARBA00022723"/>
    </source>
</evidence>
<feature type="domain" description="5'-Nucleotidase C-terminal" evidence="8">
    <location>
        <begin position="359"/>
        <end position="529"/>
    </location>
</feature>
<dbReference type="InterPro" id="IPR036907">
    <property type="entry name" value="5'-Nucleotdase_C_sf"/>
</dbReference>
<dbReference type="FunFam" id="3.60.21.10:FF:000020">
    <property type="entry name" value="NT5E isoform 4"/>
    <property type="match status" value="1"/>
</dbReference>
<dbReference type="PRINTS" id="PR01607">
    <property type="entry name" value="APYRASEFAMLY"/>
</dbReference>
<gene>
    <name evidence="9" type="ORF">ESCO_002819</name>
</gene>
<evidence type="ECO:0000256" key="6">
    <source>
        <dbReference type="RuleBase" id="RU362119"/>
    </source>
</evidence>
<evidence type="ECO:0000313" key="10">
    <source>
        <dbReference type="Proteomes" id="UP000053831"/>
    </source>
</evidence>
<dbReference type="AlphaFoldDB" id="A0A0M8N141"/>
<dbReference type="GO" id="GO:0046872">
    <property type="term" value="F:metal ion binding"/>
    <property type="evidence" value="ECO:0007669"/>
    <property type="project" value="UniProtKB-KW"/>
</dbReference>
<dbReference type="InterPro" id="IPR004843">
    <property type="entry name" value="Calcineurin-like_PHP"/>
</dbReference>
<keyword evidence="4 6" id="KW-0547">Nucleotide-binding</keyword>
<dbReference type="Gene3D" id="3.90.780.10">
    <property type="entry name" value="5'-Nucleotidase, C-terminal domain"/>
    <property type="match status" value="1"/>
</dbReference>
<dbReference type="InterPro" id="IPR006179">
    <property type="entry name" value="5_nucleotidase/apyrase"/>
</dbReference>
<dbReference type="GO" id="GO:0000166">
    <property type="term" value="F:nucleotide binding"/>
    <property type="evidence" value="ECO:0007669"/>
    <property type="project" value="UniProtKB-KW"/>
</dbReference>
<dbReference type="Pfam" id="PF00149">
    <property type="entry name" value="Metallophos"/>
    <property type="match status" value="1"/>
</dbReference>
<dbReference type="PANTHER" id="PTHR11575:SF24">
    <property type="entry name" value="5'-NUCLEOTIDASE"/>
    <property type="match status" value="1"/>
</dbReference>
<dbReference type="SUPFAM" id="SSF56300">
    <property type="entry name" value="Metallo-dependent phosphatases"/>
    <property type="match status" value="1"/>
</dbReference>